<organism evidence="1 2">
    <name type="scientific">Mycena albidolilacea</name>
    <dbReference type="NCBI Taxonomy" id="1033008"/>
    <lineage>
        <taxon>Eukaryota</taxon>
        <taxon>Fungi</taxon>
        <taxon>Dikarya</taxon>
        <taxon>Basidiomycota</taxon>
        <taxon>Agaricomycotina</taxon>
        <taxon>Agaricomycetes</taxon>
        <taxon>Agaricomycetidae</taxon>
        <taxon>Agaricales</taxon>
        <taxon>Marasmiineae</taxon>
        <taxon>Mycenaceae</taxon>
        <taxon>Mycena</taxon>
    </lineage>
</organism>
<dbReference type="EMBL" id="JARIHO010000013">
    <property type="protein sequence ID" value="KAJ7351300.1"/>
    <property type="molecule type" value="Genomic_DNA"/>
</dbReference>
<comment type="caution">
    <text evidence="1">The sequence shown here is derived from an EMBL/GenBank/DDBJ whole genome shotgun (WGS) entry which is preliminary data.</text>
</comment>
<sequence>MSRVTGAEYENGQNVTKSVKIAPKIEISAYTVARAVVFARAALVDSFGHRGSLEFSWRFPTKVTGRYELNKMLQYIPLAPPHPRPKHQIKHAKSKTIARLHKSLCTKYSPTLRDQISRPIRVHLRYIILKVDSLSSINMLHLSVVSQPAKGRAGLTSATEGAVLPSWKYYGIDAESDVANTDLTVGGVILHECNTRREMLSLLSKPDDREKFRTVPTFSGTASDDNGMNTDVRVGLGPEPELEFDCFSSVFRATGALLHFSEQPEVNIVVTSIYQSNPSSPEPHLVIVARTVDGTLSDPAQARVAGLEQIRAQP</sequence>
<evidence type="ECO:0000313" key="1">
    <source>
        <dbReference type="EMBL" id="KAJ7351300.1"/>
    </source>
</evidence>
<dbReference type="AlphaFoldDB" id="A0AAD7A8C8"/>
<keyword evidence="2" id="KW-1185">Reference proteome</keyword>
<accession>A0AAD7A8C8</accession>
<reference evidence="1" key="1">
    <citation type="submission" date="2023-03" db="EMBL/GenBank/DDBJ databases">
        <title>Massive genome expansion in bonnet fungi (Mycena s.s.) driven by repeated elements and novel gene families across ecological guilds.</title>
        <authorList>
            <consortium name="Lawrence Berkeley National Laboratory"/>
            <person name="Harder C.B."/>
            <person name="Miyauchi S."/>
            <person name="Viragh M."/>
            <person name="Kuo A."/>
            <person name="Thoen E."/>
            <person name="Andreopoulos B."/>
            <person name="Lu D."/>
            <person name="Skrede I."/>
            <person name="Drula E."/>
            <person name="Henrissat B."/>
            <person name="Morin E."/>
            <person name="Kohler A."/>
            <person name="Barry K."/>
            <person name="LaButti K."/>
            <person name="Morin E."/>
            <person name="Salamov A."/>
            <person name="Lipzen A."/>
            <person name="Mereny Z."/>
            <person name="Hegedus B."/>
            <person name="Baldrian P."/>
            <person name="Stursova M."/>
            <person name="Weitz H."/>
            <person name="Taylor A."/>
            <person name="Grigoriev I.V."/>
            <person name="Nagy L.G."/>
            <person name="Martin F."/>
            <person name="Kauserud H."/>
        </authorList>
    </citation>
    <scope>NUCLEOTIDE SEQUENCE</scope>
    <source>
        <strain evidence="1">CBHHK002</strain>
    </source>
</reference>
<gene>
    <name evidence="1" type="ORF">DFH08DRAFT_806027</name>
</gene>
<proteinExistence type="predicted"/>
<name>A0AAD7A8C8_9AGAR</name>
<dbReference type="Proteomes" id="UP001218218">
    <property type="component" value="Unassembled WGS sequence"/>
</dbReference>
<protein>
    <submittedName>
        <fullName evidence="1">Uncharacterized protein</fullName>
    </submittedName>
</protein>
<evidence type="ECO:0000313" key="2">
    <source>
        <dbReference type="Proteomes" id="UP001218218"/>
    </source>
</evidence>